<dbReference type="Proteomes" id="UP000554482">
    <property type="component" value="Unassembled WGS sequence"/>
</dbReference>
<name>A0A7J6W3Y4_THATH</name>
<reference evidence="1 2" key="1">
    <citation type="submission" date="2020-06" db="EMBL/GenBank/DDBJ databases">
        <title>Transcriptomic and genomic resources for Thalictrum thalictroides and T. hernandezii: Facilitating candidate gene discovery in an emerging model plant lineage.</title>
        <authorList>
            <person name="Arias T."/>
            <person name="Riano-Pachon D.M."/>
            <person name="Di Stilio V.S."/>
        </authorList>
    </citation>
    <scope>NUCLEOTIDE SEQUENCE [LARGE SCALE GENOMIC DNA]</scope>
    <source>
        <strain evidence="2">cv. WT478/WT964</strain>
        <tissue evidence="1">Leaves</tissue>
    </source>
</reference>
<accession>A0A7J6W3Y4</accession>
<organism evidence="1 2">
    <name type="scientific">Thalictrum thalictroides</name>
    <name type="common">Rue-anemone</name>
    <name type="synonym">Anemone thalictroides</name>
    <dbReference type="NCBI Taxonomy" id="46969"/>
    <lineage>
        <taxon>Eukaryota</taxon>
        <taxon>Viridiplantae</taxon>
        <taxon>Streptophyta</taxon>
        <taxon>Embryophyta</taxon>
        <taxon>Tracheophyta</taxon>
        <taxon>Spermatophyta</taxon>
        <taxon>Magnoliopsida</taxon>
        <taxon>Ranunculales</taxon>
        <taxon>Ranunculaceae</taxon>
        <taxon>Thalictroideae</taxon>
        <taxon>Thalictrum</taxon>
    </lineage>
</organism>
<dbReference type="AlphaFoldDB" id="A0A7J6W3Y4"/>
<keyword evidence="2" id="KW-1185">Reference proteome</keyword>
<dbReference type="PANTHER" id="PTHR37610:SF40">
    <property type="entry name" value="OS01G0909600 PROTEIN"/>
    <property type="match status" value="1"/>
</dbReference>
<protein>
    <submittedName>
        <fullName evidence="1">Copia-like polyprotein/retrotransposon</fullName>
    </submittedName>
</protein>
<dbReference type="EMBL" id="JABWDY010022191">
    <property type="protein sequence ID" value="KAF5191911.1"/>
    <property type="molecule type" value="Genomic_DNA"/>
</dbReference>
<sequence>MAGKSGSKGEESLASPDVEFNPNQRLSSVLLNEFNYLSWARAVALALGGRSKLGYVNGVIQKPKSDSSTYDSWLCKDQLVMSWLLNSMESRIAEIFSFSESSMHLWKHVKEMYGNQNNAARIFQLKRDIADLQQKDKSFVQHLGSLTSMWNELDVYRPHTTEAKVLLKRAEEDKIFQLLASLSSNYEDLRSHILMNADLPSFNSVCATIQREEVRKKVMNMENKTSLSETRAYVSNHKKEEERTYKGKRTDLKCSYCESVGHVKDRCWVLHPEQKPKFSKEGKILQNGWNTSSHKASLADAYSTGSLKNFTSNPALLMNEFAAYLNNRQIHGKTEEPTITENESHTAFLGKFAGFLAETDCVPHEEASGSRHQEDDW</sequence>
<dbReference type="Pfam" id="PF14223">
    <property type="entry name" value="Retrotran_gag_2"/>
    <property type="match status" value="1"/>
</dbReference>
<proteinExistence type="predicted"/>
<evidence type="ECO:0000313" key="1">
    <source>
        <dbReference type="EMBL" id="KAF5191911.1"/>
    </source>
</evidence>
<evidence type="ECO:0000313" key="2">
    <source>
        <dbReference type="Proteomes" id="UP000554482"/>
    </source>
</evidence>
<gene>
    <name evidence="1" type="ORF">FRX31_018503</name>
</gene>
<dbReference type="PANTHER" id="PTHR37610">
    <property type="entry name" value="CCHC-TYPE DOMAIN-CONTAINING PROTEIN"/>
    <property type="match status" value="1"/>
</dbReference>
<comment type="caution">
    <text evidence="1">The sequence shown here is derived from an EMBL/GenBank/DDBJ whole genome shotgun (WGS) entry which is preliminary data.</text>
</comment>
<dbReference type="OrthoDB" id="5544992at2759"/>